<keyword evidence="2" id="KW-1185">Reference proteome</keyword>
<proteinExistence type="predicted"/>
<dbReference type="RefSeq" id="WP_273742425.1">
    <property type="nucleotide sequence ID" value="NZ_JAQIVI010000830.1"/>
</dbReference>
<evidence type="ECO:0000313" key="2">
    <source>
        <dbReference type="Proteomes" id="UP001596383"/>
    </source>
</evidence>
<sequence length="149" mass="16477">MNRRMRLGTVLLLIMVPLAGCSLTTDYTTTVGEPTNGTVIENASAEFVDDWAGVQYEIEYNSSYRDHTASYGDNSSYSFEVYEHVNGSLEFVDRSGFNNIEPATPPVYQGSVSPPWDSGEERVYEIRVVNETTEAVVDAVTVTIENNSS</sequence>
<dbReference type="EMBL" id="JBHSWV010000830">
    <property type="protein sequence ID" value="MFC6769824.1"/>
    <property type="molecule type" value="Genomic_DNA"/>
</dbReference>
<reference evidence="1 2" key="1">
    <citation type="journal article" date="2019" name="Int. J. Syst. Evol. Microbiol.">
        <title>The Global Catalogue of Microorganisms (GCM) 10K type strain sequencing project: providing services to taxonomists for standard genome sequencing and annotation.</title>
        <authorList>
            <consortium name="The Broad Institute Genomics Platform"/>
            <consortium name="The Broad Institute Genome Sequencing Center for Infectious Disease"/>
            <person name="Wu L."/>
            <person name="Ma J."/>
        </authorList>
    </citation>
    <scope>NUCLEOTIDE SEQUENCE [LARGE SCALE GENOMIC DNA]</scope>
    <source>
        <strain evidence="1 2">LMG 29247</strain>
    </source>
</reference>
<protein>
    <recommendedName>
        <fullName evidence="3">Secreted protein</fullName>
    </recommendedName>
</protein>
<comment type="caution">
    <text evidence="1">The sequence shown here is derived from an EMBL/GenBank/DDBJ whole genome shotgun (WGS) entry which is preliminary data.</text>
</comment>
<organism evidence="1 2">
    <name type="scientific">Natrinema soli</name>
    <dbReference type="NCBI Taxonomy" id="1930624"/>
    <lineage>
        <taxon>Archaea</taxon>
        <taxon>Methanobacteriati</taxon>
        <taxon>Methanobacteriota</taxon>
        <taxon>Stenosarchaea group</taxon>
        <taxon>Halobacteria</taxon>
        <taxon>Halobacteriales</taxon>
        <taxon>Natrialbaceae</taxon>
        <taxon>Natrinema</taxon>
    </lineage>
</organism>
<accession>A0ABD5SY03</accession>
<evidence type="ECO:0000313" key="1">
    <source>
        <dbReference type="EMBL" id="MFC6769824.1"/>
    </source>
</evidence>
<evidence type="ECO:0008006" key="3">
    <source>
        <dbReference type="Google" id="ProtNLM"/>
    </source>
</evidence>
<dbReference type="AlphaFoldDB" id="A0ABD5SY03"/>
<gene>
    <name evidence="1" type="ORF">ACFQE6_33710</name>
</gene>
<dbReference type="Proteomes" id="UP001596383">
    <property type="component" value="Unassembled WGS sequence"/>
</dbReference>
<name>A0ABD5SY03_9EURY</name>